<dbReference type="eggNOG" id="KOG4585">
    <property type="taxonomic scope" value="Eukaryota"/>
</dbReference>
<keyword evidence="2" id="KW-1185">Reference proteome</keyword>
<dbReference type="OrthoDB" id="1737193at2759"/>
<dbReference type="Proteomes" id="UP000189701">
    <property type="component" value="Unplaced"/>
</dbReference>
<reference evidence="2" key="1">
    <citation type="journal article" date="2013" name="Genome Biol.">
        <title>Reference genomes and transcriptomes of Nicotiana sylvestris and Nicotiana tomentosiformis.</title>
        <authorList>
            <person name="Sierro N."/>
            <person name="Battey J.N."/>
            <person name="Ouadi S."/>
            <person name="Bovet L."/>
            <person name="Goepfert S."/>
            <person name="Bakaher N."/>
            <person name="Peitsch M.C."/>
            <person name="Ivanov N.V."/>
        </authorList>
    </citation>
    <scope>NUCLEOTIDE SEQUENCE [LARGE SCALE GENOMIC DNA]</scope>
</reference>
<name>A0A1U7WEA7_NICSY</name>
<proteinExistence type="predicted"/>
<dbReference type="Pfam" id="PF26138">
    <property type="entry name" value="DUF8040"/>
    <property type="match status" value="1"/>
</dbReference>
<evidence type="ECO:0000313" key="2">
    <source>
        <dbReference type="Proteomes" id="UP000189701"/>
    </source>
</evidence>
<protein>
    <submittedName>
        <fullName evidence="3">Uncharacterized protein LOC104223270</fullName>
    </submittedName>
</protein>
<dbReference type="RefSeq" id="XP_009772979.1">
    <property type="nucleotide sequence ID" value="XM_009774677.1"/>
</dbReference>
<evidence type="ECO:0000259" key="1">
    <source>
        <dbReference type="Pfam" id="PF26138"/>
    </source>
</evidence>
<evidence type="ECO:0000313" key="3">
    <source>
        <dbReference type="RefSeq" id="XP_009772979.1"/>
    </source>
</evidence>
<accession>A0A1U7WEA7</accession>
<dbReference type="AlphaFoldDB" id="A0A1U7WEA7"/>
<reference evidence="3" key="2">
    <citation type="submission" date="2025-08" db="UniProtKB">
        <authorList>
            <consortium name="RefSeq"/>
        </authorList>
    </citation>
    <scope>IDENTIFICATION</scope>
    <source>
        <tissue evidence="3">Leaf</tissue>
    </source>
</reference>
<gene>
    <name evidence="3" type="primary">LOC104223270</name>
</gene>
<feature type="domain" description="DUF8040" evidence="1">
    <location>
        <begin position="77"/>
        <end position="157"/>
    </location>
</feature>
<organism evidence="2 3">
    <name type="scientific">Nicotiana sylvestris</name>
    <name type="common">Wood tobacco</name>
    <name type="synonym">South American tobacco</name>
    <dbReference type="NCBI Taxonomy" id="4096"/>
    <lineage>
        <taxon>Eukaryota</taxon>
        <taxon>Viridiplantae</taxon>
        <taxon>Streptophyta</taxon>
        <taxon>Embryophyta</taxon>
        <taxon>Tracheophyta</taxon>
        <taxon>Spermatophyta</taxon>
        <taxon>Magnoliopsida</taxon>
        <taxon>eudicotyledons</taxon>
        <taxon>Gunneridae</taxon>
        <taxon>Pentapetalae</taxon>
        <taxon>asterids</taxon>
        <taxon>lamiids</taxon>
        <taxon>Solanales</taxon>
        <taxon>Solanaceae</taxon>
        <taxon>Nicotianoideae</taxon>
        <taxon>Nicotianeae</taxon>
        <taxon>Nicotiana</taxon>
    </lineage>
</organism>
<sequence>MAKLGFLMDHQLLSDIECVIILEKILCQQFPIVFIFLLMTIYGHSIRRQHRNRGVIRYRMTVRIPKIMSHLNCVIYDSDIAYIDKLRMDRNSFHTLVLLIKKIGGLTDSKNMSSSEKLAMFLNILAHHEKNGSIKVYYVRSGWSVSQAFNEYLRFVLRLAPLLLVNPKPLLEDEIEDQWRWVKEWTTWRDELAQPMWNASLKN</sequence>
<dbReference type="InterPro" id="IPR058353">
    <property type="entry name" value="DUF8040"/>
</dbReference>